<dbReference type="Pfam" id="PF04773">
    <property type="entry name" value="FecR"/>
    <property type="match status" value="1"/>
</dbReference>
<dbReference type="PANTHER" id="PTHR38731">
    <property type="entry name" value="LIPL45-RELATED LIPOPROTEIN-RELATED"/>
    <property type="match status" value="1"/>
</dbReference>
<evidence type="ECO:0000313" key="3">
    <source>
        <dbReference type="EMBL" id="PMR79695.1"/>
    </source>
</evidence>
<dbReference type="AlphaFoldDB" id="A0A2N7UH09"/>
<dbReference type="PANTHER" id="PTHR38731:SF1">
    <property type="entry name" value="FECR PROTEIN DOMAIN-CONTAINING PROTEIN"/>
    <property type="match status" value="1"/>
</dbReference>
<accession>A0A2N7UH09</accession>
<gene>
    <name evidence="3" type="ORF">C1H70_11390</name>
</gene>
<evidence type="ECO:0000256" key="1">
    <source>
        <dbReference type="SAM" id="SignalP"/>
    </source>
</evidence>
<reference evidence="3 4" key="1">
    <citation type="submission" date="2018-01" db="EMBL/GenBank/DDBJ databases">
        <title>Halomonas endophytica sp. nov., isolated from storage liquid in the stems of Populus euphratica.</title>
        <authorList>
            <person name="Chen C."/>
        </authorList>
    </citation>
    <scope>NUCLEOTIDE SEQUENCE [LARGE SCALE GENOMIC DNA]</scope>
    <source>
        <strain evidence="3 4">BZ-SZ-XJ27</strain>
    </source>
</reference>
<sequence>MDCIARSVLTLAMSVGVLAGMVHAQPSTEPSDSATLYHKVLPGDTLWGISETYFGESSSWPLLQDINAVDEPRHLQPGQMIDLGEVDPFPVTVAHLSGEAWLIREGEADPLVHGQTIHNGDTLETGGNAFVTLMMNDASRVVLPSKSRVTLASDDENGLSVQLLEGEVESLVPKRRLPRQRFEVTTPLGVIGVRGTHFRVNHTPSRSLGSVLEGRINSSTQGSASARLVDAGQGVLIDAQGGQNVVDLLEAPQRLDIVSQRKDLLLELASVDGAASYRVQLSQDPGFLTISREAYVADDELRLVDVDEGFYHVRASALDEQGLEGRYLTRIIYHRPTQVMARELDGDSWSFDWASSPDVQYRLQLSADPAHRHELVAVQTDESGPVRLNRLPAGTLYWKLESWREDDDVEPTRLLDSGSVNVDPR</sequence>
<name>A0A2N7UH09_9GAMM</name>
<dbReference type="RefSeq" id="WP_102588459.1">
    <property type="nucleotide sequence ID" value="NZ_BNAE01000001.1"/>
</dbReference>
<feature type="chain" id="PRO_5014925146" description="LysM domain-containing protein" evidence="1">
    <location>
        <begin position="25"/>
        <end position="425"/>
    </location>
</feature>
<dbReference type="Gene3D" id="2.60.120.1440">
    <property type="match status" value="1"/>
</dbReference>
<protein>
    <recommendedName>
        <fullName evidence="2">LysM domain-containing protein</fullName>
    </recommendedName>
</protein>
<keyword evidence="1" id="KW-0732">Signal</keyword>
<dbReference type="PROSITE" id="PS51782">
    <property type="entry name" value="LYSM"/>
    <property type="match status" value="1"/>
</dbReference>
<dbReference type="InterPro" id="IPR036779">
    <property type="entry name" value="LysM_dom_sf"/>
</dbReference>
<feature type="signal peptide" evidence="1">
    <location>
        <begin position="1"/>
        <end position="24"/>
    </location>
</feature>
<organism evidence="3 4">
    <name type="scientific">Halomonas urumqiensis</name>
    <dbReference type="NCBI Taxonomy" id="1684789"/>
    <lineage>
        <taxon>Bacteria</taxon>
        <taxon>Pseudomonadati</taxon>
        <taxon>Pseudomonadota</taxon>
        <taxon>Gammaproteobacteria</taxon>
        <taxon>Oceanospirillales</taxon>
        <taxon>Halomonadaceae</taxon>
        <taxon>Halomonas</taxon>
    </lineage>
</organism>
<keyword evidence="4" id="KW-1185">Reference proteome</keyword>
<comment type="caution">
    <text evidence="3">The sequence shown here is derived from an EMBL/GenBank/DDBJ whole genome shotgun (WGS) entry which is preliminary data.</text>
</comment>
<dbReference type="EMBL" id="PNRG01000025">
    <property type="protein sequence ID" value="PMR79695.1"/>
    <property type="molecule type" value="Genomic_DNA"/>
</dbReference>
<dbReference type="Gene3D" id="3.10.350.10">
    <property type="entry name" value="LysM domain"/>
    <property type="match status" value="1"/>
</dbReference>
<feature type="domain" description="LysM" evidence="2">
    <location>
        <begin position="36"/>
        <end position="83"/>
    </location>
</feature>
<dbReference type="SMART" id="SM00257">
    <property type="entry name" value="LysM"/>
    <property type="match status" value="1"/>
</dbReference>
<dbReference type="OrthoDB" id="9813091at2"/>
<dbReference type="SUPFAM" id="SSF54106">
    <property type="entry name" value="LysM domain"/>
    <property type="match status" value="1"/>
</dbReference>
<evidence type="ECO:0000259" key="2">
    <source>
        <dbReference type="PROSITE" id="PS51782"/>
    </source>
</evidence>
<dbReference type="Proteomes" id="UP000235547">
    <property type="component" value="Unassembled WGS sequence"/>
</dbReference>
<proteinExistence type="predicted"/>
<dbReference type="InterPro" id="IPR006860">
    <property type="entry name" value="FecR"/>
</dbReference>
<dbReference type="Pfam" id="PF01476">
    <property type="entry name" value="LysM"/>
    <property type="match status" value="1"/>
</dbReference>
<evidence type="ECO:0000313" key="4">
    <source>
        <dbReference type="Proteomes" id="UP000235547"/>
    </source>
</evidence>
<dbReference type="InterPro" id="IPR018392">
    <property type="entry name" value="LysM"/>
</dbReference>
<dbReference type="CDD" id="cd00118">
    <property type="entry name" value="LysM"/>
    <property type="match status" value="1"/>
</dbReference>